<feature type="transmembrane region" description="Helical" evidence="5">
    <location>
        <begin position="36"/>
        <end position="56"/>
    </location>
</feature>
<feature type="transmembrane region" description="Helical" evidence="5">
    <location>
        <begin position="132"/>
        <end position="159"/>
    </location>
</feature>
<keyword evidence="8" id="KW-1185">Reference proteome</keyword>
<comment type="caution">
    <text evidence="7">The sequence shown here is derived from an EMBL/GenBank/DDBJ whole genome shotgun (WGS) entry which is preliminary data.</text>
</comment>
<sequence length="273" mass="31529">MVTKFWLYDIIIYIYALSLLFYFADAVARNDGAKRMGEGLLVFVWVLQTCFFFVRMYEHRYIPMFTRFETMFFFSWLLVTVSLVASRFFKLQFVVFFVNVFGFTVLVLNLLTDPGVVPLTRELSTGVLSLHVALAIASYAAFAVSAILSGFYLFLHLRLKQKRWTNALRRLPSLESLERHALQAALVGTPTLILSLSLGAVWLSFDSPVTALFTDAKLYATASILLLYGWLFVMKFRLRRPGLRLAWWNVGTFLWLLLNFAVANDFSEFHPWM</sequence>
<feature type="transmembrane region" description="Helical" evidence="5">
    <location>
        <begin position="216"/>
        <end position="233"/>
    </location>
</feature>
<dbReference type="Proteomes" id="UP000309676">
    <property type="component" value="Unassembled WGS sequence"/>
</dbReference>
<dbReference type="PANTHER" id="PTHR30071">
    <property type="entry name" value="HEME EXPORTER PROTEIN C"/>
    <property type="match status" value="1"/>
</dbReference>
<feature type="transmembrane region" description="Helical" evidence="5">
    <location>
        <begin position="68"/>
        <end position="86"/>
    </location>
</feature>
<organism evidence="7 8">
    <name type="scientific">Paenibacillus antri</name>
    <dbReference type="NCBI Taxonomy" id="2582848"/>
    <lineage>
        <taxon>Bacteria</taxon>
        <taxon>Bacillati</taxon>
        <taxon>Bacillota</taxon>
        <taxon>Bacilli</taxon>
        <taxon>Bacillales</taxon>
        <taxon>Paenibacillaceae</taxon>
        <taxon>Paenibacillus</taxon>
    </lineage>
</organism>
<keyword evidence="3 5" id="KW-1133">Transmembrane helix</keyword>
<feature type="transmembrane region" description="Helical" evidence="5">
    <location>
        <begin position="180"/>
        <end position="204"/>
    </location>
</feature>
<evidence type="ECO:0000256" key="2">
    <source>
        <dbReference type="ARBA" id="ARBA00022692"/>
    </source>
</evidence>
<gene>
    <name evidence="7" type="ORF">FE782_04355</name>
</gene>
<reference evidence="7 8" key="1">
    <citation type="submission" date="2019-05" db="EMBL/GenBank/DDBJ databases">
        <authorList>
            <person name="Narsing Rao M.P."/>
            <person name="Li W.J."/>
        </authorList>
    </citation>
    <scope>NUCLEOTIDE SEQUENCE [LARGE SCALE GENOMIC DNA]</scope>
    <source>
        <strain evidence="7 8">SYSU_K30003</strain>
    </source>
</reference>
<comment type="subcellular location">
    <subcellularLocation>
        <location evidence="1">Membrane</location>
        <topology evidence="1">Multi-pass membrane protein</topology>
    </subcellularLocation>
</comment>
<dbReference type="GO" id="GO:0005886">
    <property type="term" value="C:plasma membrane"/>
    <property type="evidence" value="ECO:0007669"/>
    <property type="project" value="TreeGrafter"/>
</dbReference>
<name>A0A5R9GEF1_9BACL</name>
<evidence type="ECO:0000256" key="5">
    <source>
        <dbReference type="SAM" id="Phobius"/>
    </source>
</evidence>
<accession>A0A5R9GEF1</accession>
<feature type="transmembrane region" description="Helical" evidence="5">
    <location>
        <begin position="245"/>
        <end position="263"/>
    </location>
</feature>
<dbReference type="PANTHER" id="PTHR30071:SF15">
    <property type="entry name" value="PROTEIN HEMX"/>
    <property type="match status" value="1"/>
</dbReference>
<evidence type="ECO:0000313" key="8">
    <source>
        <dbReference type="Proteomes" id="UP000309676"/>
    </source>
</evidence>
<feature type="transmembrane region" description="Helical" evidence="5">
    <location>
        <begin position="6"/>
        <end position="24"/>
    </location>
</feature>
<dbReference type="InterPro" id="IPR045062">
    <property type="entry name" value="Cyt_c_biogenesis_CcsA/CcmC"/>
</dbReference>
<dbReference type="AlphaFoldDB" id="A0A5R9GEF1"/>
<evidence type="ECO:0000256" key="1">
    <source>
        <dbReference type="ARBA" id="ARBA00004141"/>
    </source>
</evidence>
<dbReference type="GO" id="GO:0017004">
    <property type="term" value="P:cytochrome complex assembly"/>
    <property type="evidence" value="ECO:0007669"/>
    <property type="project" value="InterPro"/>
</dbReference>
<keyword evidence="2 5" id="KW-0812">Transmembrane</keyword>
<dbReference type="RefSeq" id="WP_138192827.1">
    <property type="nucleotide sequence ID" value="NZ_VCIW01000002.1"/>
</dbReference>
<dbReference type="GO" id="GO:0020037">
    <property type="term" value="F:heme binding"/>
    <property type="evidence" value="ECO:0007669"/>
    <property type="project" value="InterPro"/>
</dbReference>
<evidence type="ECO:0000256" key="3">
    <source>
        <dbReference type="ARBA" id="ARBA00022989"/>
    </source>
</evidence>
<dbReference type="EMBL" id="VCIW01000002">
    <property type="protein sequence ID" value="TLS53509.1"/>
    <property type="molecule type" value="Genomic_DNA"/>
</dbReference>
<evidence type="ECO:0000256" key="4">
    <source>
        <dbReference type="ARBA" id="ARBA00023136"/>
    </source>
</evidence>
<proteinExistence type="predicted"/>
<dbReference type="OrthoDB" id="2417400at2"/>
<keyword evidence="4 5" id="KW-0472">Membrane</keyword>
<protein>
    <submittedName>
        <fullName evidence="7">Cytochrome C assembly protein</fullName>
    </submittedName>
</protein>
<evidence type="ECO:0000259" key="6">
    <source>
        <dbReference type="Pfam" id="PF01578"/>
    </source>
</evidence>
<dbReference type="Pfam" id="PF01578">
    <property type="entry name" value="Cytochrom_C_asm"/>
    <property type="match status" value="1"/>
</dbReference>
<feature type="domain" description="Cytochrome c assembly protein" evidence="6">
    <location>
        <begin position="68"/>
        <end position="259"/>
    </location>
</feature>
<dbReference type="InterPro" id="IPR002541">
    <property type="entry name" value="Cyt_c_assembly"/>
</dbReference>
<feature type="transmembrane region" description="Helical" evidence="5">
    <location>
        <begin position="93"/>
        <end position="112"/>
    </location>
</feature>
<evidence type="ECO:0000313" key="7">
    <source>
        <dbReference type="EMBL" id="TLS53509.1"/>
    </source>
</evidence>